<dbReference type="NCBIfam" id="TIGR03178">
    <property type="entry name" value="allantoinase"/>
    <property type="match status" value="1"/>
</dbReference>
<dbReference type="GO" id="GO:0008270">
    <property type="term" value="F:zinc ion binding"/>
    <property type="evidence" value="ECO:0007669"/>
    <property type="project" value="InterPro"/>
</dbReference>
<comment type="function">
    <text evidence="2">Catalyzes the reversible cyclization of carbamoyl aspartate to dihydroorotate.</text>
</comment>
<reference evidence="12 13" key="1">
    <citation type="submission" date="2019-09" db="EMBL/GenBank/DDBJ databases">
        <title>Genome sequence of Adhaeribacter sp. M2.</title>
        <authorList>
            <person name="Srinivasan S."/>
        </authorList>
    </citation>
    <scope>NUCLEOTIDE SEQUENCE [LARGE SCALE GENOMIC DNA]</scope>
    <source>
        <strain evidence="12 13">M2</strain>
    </source>
</reference>
<evidence type="ECO:0000256" key="8">
    <source>
        <dbReference type="ARBA" id="ARBA00022723"/>
    </source>
</evidence>
<proteinExistence type="inferred from homology"/>
<dbReference type="InterPro" id="IPR002195">
    <property type="entry name" value="Dihydroorotase_CS"/>
</dbReference>
<protein>
    <recommendedName>
        <fullName evidence="7">allantoinase</fullName>
        <ecNumber evidence="7">3.5.2.5</ecNumber>
    </recommendedName>
</protein>
<dbReference type="GO" id="GO:0004038">
    <property type="term" value="F:allantoinase activity"/>
    <property type="evidence" value="ECO:0007669"/>
    <property type="project" value="UniProtKB-EC"/>
</dbReference>
<gene>
    <name evidence="12" type="primary">allB</name>
    <name evidence="12" type="ORF">F0P94_00105</name>
</gene>
<evidence type="ECO:0000256" key="1">
    <source>
        <dbReference type="ARBA" id="ARBA00001947"/>
    </source>
</evidence>
<evidence type="ECO:0000256" key="7">
    <source>
        <dbReference type="ARBA" id="ARBA00012863"/>
    </source>
</evidence>
<evidence type="ECO:0000256" key="3">
    <source>
        <dbReference type="ARBA" id="ARBA00004968"/>
    </source>
</evidence>
<evidence type="ECO:0000256" key="6">
    <source>
        <dbReference type="ARBA" id="ARBA00011881"/>
    </source>
</evidence>
<evidence type="ECO:0000313" key="12">
    <source>
        <dbReference type="EMBL" id="KAA9345529.1"/>
    </source>
</evidence>
<dbReference type="FunFam" id="3.20.20.140:FF:000032">
    <property type="entry name" value="Allantoinase Dal1"/>
    <property type="match status" value="1"/>
</dbReference>
<comment type="subunit">
    <text evidence="6">Homotetramer.</text>
</comment>
<name>A0A5N1J9L4_9BACT</name>
<dbReference type="InterPro" id="IPR032466">
    <property type="entry name" value="Metal_Hydrolase"/>
</dbReference>
<dbReference type="InterPro" id="IPR017593">
    <property type="entry name" value="Allantoinase"/>
</dbReference>
<dbReference type="InterPro" id="IPR050138">
    <property type="entry name" value="DHOase/Allantoinase_Hydrolase"/>
</dbReference>
<evidence type="ECO:0000259" key="11">
    <source>
        <dbReference type="Pfam" id="PF01979"/>
    </source>
</evidence>
<feature type="domain" description="Amidohydrolase-related" evidence="11">
    <location>
        <begin position="50"/>
        <end position="427"/>
    </location>
</feature>
<keyword evidence="9 12" id="KW-0378">Hydrolase</keyword>
<dbReference type="PANTHER" id="PTHR43668:SF2">
    <property type="entry name" value="ALLANTOINASE"/>
    <property type="match status" value="1"/>
</dbReference>
<keyword evidence="13" id="KW-1185">Reference proteome</keyword>
<evidence type="ECO:0000256" key="10">
    <source>
        <dbReference type="ARBA" id="ARBA00022833"/>
    </source>
</evidence>
<dbReference type="GO" id="GO:0000256">
    <property type="term" value="P:allantoin catabolic process"/>
    <property type="evidence" value="ECO:0007669"/>
    <property type="project" value="InterPro"/>
</dbReference>
<dbReference type="GO" id="GO:0005737">
    <property type="term" value="C:cytoplasm"/>
    <property type="evidence" value="ECO:0007669"/>
    <property type="project" value="TreeGrafter"/>
</dbReference>
<accession>A0A5N1J9L4</accession>
<dbReference type="SUPFAM" id="SSF51338">
    <property type="entry name" value="Composite domain of metallo-dependent hydrolases"/>
    <property type="match status" value="1"/>
</dbReference>
<dbReference type="InterPro" id="IPR006680">
    <property type="entry name" value="Amidohydro-rel"/>
</dbReference>
<sequence>MFDLALKSKYTVTPDGIAEALVLLKDGRITDLAPLHTEVSCEIVNLEDNYLFPGVIDPHVHINEPGRTDWEGFDTATKAALAGGITTLVDMPLNASPVTTTVENLKQKLRAAEKKLHTNCGFWGGIVPGNGSEIEPLIHNGILGFKAFLTHSGIDDFPNATEADLRKVMPVLARYDLPLLVHCELSVNSEDWKKNDKRSYRNYLASRPKAWENEAITLMIRLCEEFNCRTHIVHLSSAEALYQIAEAKTKGLPLTVETGQHYLFFNAEEIPDGQTQFKCAPPIREKENNEQLWEALKSGIIDFLATDHSPAPPDLKQIRTGDFTTAWGGIASLQYAFPALWTAAKKRGFNPADLAKWLSENPAKLAGLQHRKGKIAKGYDADLLVLHPEKAFTVLEANTHHRHKTSPYNGLELSGVVEQTYLAGKKVYDQGNFMQLNQGEILLNDNINQRHSLKGNTVYTIN</sequence>
<evidence type="ECO:0000256" key="5">
    <source>
        <dbReference type="ARBA" id="ARBA00010368"/>
    </source>
</evidence>
<evidence type="ECO:0000256" key="9">
    <source>
        <dbReference type="ARBA" id="ARBA00022801"/>
    </source>
</evidence>
<keyword evidence="10" id="KW-0862">Zinc</keyword>
<dbReference type="AlphaFoldDB" id="A0A5N1J9L4"/>
<dbReference type="PANTHER" id="PTHR43668">
    <property type="entry name" value="ALLANTOINASE"/>
    <property type="match status" value="1"/>
</dbReference>
<comment type="pathway">
    <text evidence="3">Nitrogen metabolism; (S)-allantoin degradation; allantoate from (S)-allantoin: step 1/1.</text>
</comment>
<dbReference type="GO" id="GO:0006145">
    <property type="term" value="P:purine nucleobase catabolic process"/>
    <property type="evidence" value="ECO:0007669"/>
    <property type="project" value="TreeGrafter"/>
</dbReference>
<evidence type="ECO:0000313" key="13">
    <source>
        <dbReference type="Proteomes" id="UP000326570"/>
    </source>
</evidence>
<dbReference type="RefSeq" id="WP_150901668.1">
    <property type="nucleotide sequence ID" value="NZ_VTWT01000001.1"/>
</dbReference>
<comment type="similarity">
    <text evidence="5">Belongs to the metallo-dependent hydrolases superfamily. Allantoinase family.</text>
</comment>
<dbReference type="EC" id="3.5.2.5" evidence="7"/>
<organism evidence="12 13">
    <name type="scientific">Adhaeribacter soli</name>
    <dbReference type="NCBI Taxonomy" id="2607655"/>
    <lineage>
        <taxon>Bacteria</taxon>
        <taxon>Pseudomonadati</taxon>
        <taxon>Bacteroidota</taxon>
        <taxon>Cytophagia</taxon>
        <taxon>Cytophagales</taxon>
        <taxon>Hymenobacteraceae</taxon>
        <taxon>Adhaeribacter</taxon>
    </lineage>
</organism>
<comment type="caution">
    <text evidence="12">The sequence shown here is derived from an EMBL/GenBank/DDBJ whole genome shotgun (WGS) entry which is preliminary data.</text>
</comment>
<dbReference type="Proteomes" id="UP000326570">
    <property type="component" value="Unassembled WGS sequence"/>
</dbReference>
<dbReference type="SUPFAM" id="SSF51556">
    <property type="entry name" value="Metallo-dependent hydrolases"/>
    <property type="match status" value="1"/>
</dbReference>
<dbReference type="Gene3D" id="3.20.20.140">
    <property type="entry name" value="Metal-dependent hydrolases"/>
    <property type="match status" value="1"/>
</dbReference>
<dbReference type="Pfam" id="PF01979">
    <property type="entry name" value="Amidohydro_1"/>
    <property type="match status" value="1"/>
</dbReference>
<comment type="cofactor">
    <cofactor evidence="1">
        <name>Zn(2+)</name>
        <dbReference type="ChEBI" id="CHEBI:29105"/>
    </cofactor>
</comment>
<evidence type="ECO:0000256" key="4">
    <source>
        <dbReference type="ARBA" id="ARBA00010286"/>
    </source>
</evidence>
<comment type="similarity">
    <text evidence="4">Belongs to the metallo-dependent hydrolases superfamily. DHOase family. Class I DHOase subfamily.</text>
</comment>
<dbReference type="EMBL" id="VTWT01000001">
    <property type="protein sequence ID" value="KAA9345529.1"/>
    <property type="molecule type" value="Genomic_DNA"/>
</dbReference>
<keyword evidence="8" id="KW-0479">Metal-binding</keyword>
<dbReference type="PROSITE" id="PS00482">
    <property type="entry name" value="DIHYDROOROTASE_1"/>
    <property type="match status" value="1"/>
</dbReference>
<dbReference type="InterPro" id="IPR011059">
    <property type="entry name" value="Metal-dep_hydrolase_composite"/>
</dbReference>
<evidence type="ECO:0000256" key="2">
    <source>
        <dbReference type="ARBA" id="ARBA00002368"/>
    </source>
</evidence>
<dbReference type="GO" id="GO:0050897">
    <property type="term" value="F:cobalt ion binding"/>
    <property type="evidence" value="ECO:0007669"/>
    <property type="project" value="InterPro"/>
</dbReference>